<organism evidence="2 3">
    <name type="scientific">Letharia lupina</name>
    <dbReference type="NCBI Taxonomy" id="560253"/>
    <lineage>
        <taxon>Eukaryota</taxon>
        <taxon>Fungi</taxon>
        <taxon>Dikarya</taxon>
        <taxon>Ascomycota</taxon>
        <taxon>Pezizomycotina</taxon>
        <taxon>Lecanoromycetes</taxon>
        <taxon>OSLEUM clade</taxon>
        <taxon>Lecanoromycetidae</taxon>
        <taxon>Lecanorales</taxon>
        <taxon>Lecanorineae</taxon>
        <taxon>Parmeliaceae</taxon>
        <taxon>Letharia</taxon>
    </lineage>
</organism>
<feature type="compositionally biased region" description="Pro residues" evidence="1">
    <location>
        <begin position="109"/>
        <end position="129"/>
    </location>
</feature>
<dbReference type="AlphaFoldDB" id="A0A8H6F9B0"/>
<dbReference type="GeneID" id="59331992"/>
<name>A0A8H6F9B0_9LECA</name>
<feature type="region of interest" description="Disordered" evidence="1">
    <location>
        <begin position="345"/>
        <end position="382"/>
    </location>
</feature>
<protein>
    <submittedName>
        <fullName evidence="2">Uncharacterized protein</fullName>
    </submittedName>
</protein>
<comment type="caution">
    <text evidence="2">The sequence shown here is derived from an EMBL/GenBank/DDBJ whole genome shotgun (WGS) entry which is preliminary data.</text>
</comment>
<feature type="region of interest" description="Disordered" evidence="1">
    <location>
        <begin position="87"/>
        <end position="161"/>
    </location>
</feature>
<evidence type="ECO:0000313" key="2">
    <source>
        <dbReference type="EMBL" id="KAF6219756.1"/>
    </source>
</evidence>
<feature type="compositionally biased region" description="Polar residues" evidence="1">
    <location>
        <begin position="354"/>
        <end position="365"/>
    </location>
</feature>
<dbReference type="EMBL" id="JACCJB010000018">
    <property type="protein sequence ID" value="KAF6219756.1"/>
    <property type="molecule type" value="Genomic_DNA"/>
</dbReference>
<accession>A0A8H6F9B0</accession>
<dbReference type="Proteomes" id="UP000593566">
    <property type="component" value="Unassembled WGS sequence"/>
</dbReference>
<feature type="compositionally biased region" description="Acidic residues" evidence="1">
    <location>
        <begin position="130"/>
        <end position="143"/>
    </location>
</feature>
<sequence>MAPRKPPQYLTVCAAERNSATAGNNSSSATTFSAAALVASIAQQLAPSESSASVAYQISGASAAALPVPSSHECSDSIVRIYSGGLEPDGVRIVGAPPYTPTIGDGDSSPPPPYEAPPPYSPSPNGPPADPEDLNDPDDDEPTNTDSQPSQTYSRPSSITSSALRMSSAVSSASCTNTMSGGCCSKATALTLSGTEPTTLCNLVIDTWVDVAYDFMTGSIAVPASASPTSMPAAPITVSNAGAVFSSLANAISSYLSSLSRASGLPRNKTASATVAASSTTQPTPTILVMTTALASSQLGGEELTPPFPFQLDGQTLLYLRSGYSSPFKHGDRRYYQLLVNNARSRNPNRSSNQLSCTGCSSSDANESHIAPHHSSHSHPSIGAFETWPEDSCDDIGCTSSIYGWDLGARASGSGHRSLHEQQVHVQLDFAQNMQNDNSNYTITMTGIHTLGYKGMKYLGSNDGYYEAPNIVTRTLVPSDGDENIFCQPVPGAVAKSYSGSNSLDEDNWTPISYCLR</sequence>
<evidence type="ECO:0000256" key="1">
    <source>
        <dbReference type="SAM" id="MobiDB-lite"/>
    </source>
</evidence>
<proteinExistence type="predicted"/>
<reference evidence="2 3" key="1">
    <citation type="journal article" date="2020" name="Genomics">
        <title>Complete, high-quality genomes from long-read metagenomic sequencing of two wolf lichen thalli reveals enigmatic genome architecture.</title>
        <authorList>
            <person name="McKenzie S.K."/>
            <person name="Walston R.F."/>
            <person name="Allen J.L."/>
        </authorList>
    </citation>
    <scope>NUCLEOTIDE SEQUENCE [LARGE SCALE GENOMIC DNA]</scope>
    <source>
        <strain evidence="2">WasteWater1</strain>
    </source>
</reference>
<keyword evidence="3" id="KW-1185">Reference proteome</keyword>
<dbReference type="RefSeq" id="XP_037149191.1">
    <property type="nucleotide sequence ID" value="XM_037294503.1"/>
</dbReference>
<gene>
    <name evidence="2" type="ORF">HO133_003581</name>
</gene>
<feature type="compositionally biased region" description="Polar residues" evidence="1">
    <location>
        <begin position="147"/>
        <end position="160"/>
    </location>
</feature>
<evidence type="ECO:0000313" key="3">
    <source>
        <dbReference type="Proteomes" id="UP000593566"/>
    </source>
</evidence>